<gene>
    <name evidence="6" type="ORF">PAPYR_1343</name>
</gene>
<feature type="domain" description="Tr-type G" evidence="5">
    <location>
        <begin position="206"/>
        <end position="446"/>
    </location>
</feature>
<feature type="region of interest" description="Disordered" evidence="4">
    <location>
        <begin position="1"/>
        <end position="142"/>
    </location>
</feature>
<feature type="compositionally biased region" description="Pro residues" evidence="4">
    <location>
        <begin position="42"/>
        <end position="62"/>
    </location>
</feature>
<dbReference type="EMBL" id="JAPMOS010000004">
    <property type="protein sequence ID" value="KAJ4462161.1"/>
    <property type="molecule type" value="Genomic_DNA"/>
</dbReference>
<keyword evidence="7" id="KW-1185">Reference proteome</keyword>
<dbReference type="CDD" id="cd04093">
    <property type="entry name" value="HBS1_C_III"/>
    <property type="match status" value="1"/>
</dbReference>
<dbReference type="InterPro" id="IPR027417">
    <property type="entry name" value="P-loop_NTPase"/>
</dbReference>
<feature type="region of interest" description="Disordered" evidence="4">
    <location>
        <begin position="180"/>
        <end position="203"/>
    </location>
</feature>
<dbReference type="InterPro" id="IPR009000">
    <property type="entry name" value="Transl_B-barrel_sf"/>
</dbReference>
<evidence type="ECO:0000259" key="5">
    <source>
        <dbReference type="PROSITE" id="PS51722"/>
    </source>
</evidence>
<feature type="compositionally biased region" description="Pro residues" evidence="4">
    <location>
        <begin position="100"/>
        <end position="135"/>
    </location>
</feature>
<feature type="compositionally biased region" description="Low complexity" evidence="4">
    <location>
        <begin position="77"/>
        <end position="99"/>
    </location>
</feature>
<sequence>MASRHRNIHIDEDDYDDGDDYSSSEDDYVAGGDDDDDVPVKPSRPTPPSKPPTPAPKAPTPPSKASTPAPKVPTPKPSAAKPASKAAQTPAKASMAPPAASRPPSKPATPTPAKSTPPPASPAVLMPPSPAPAPAPGKSAGLPTSALARCSLVEQQQHQAAIDAGFAPAELGTGRAEASPDILSGVASSPADISPPPPPPPTGPLKEGVNLVIIGHVDAGKSTLMGHFLYLMGQVSQKVMHKYEKESREMGKGSFAYAWVMDSHAEERERGVTMDVSTAFFETANKRVTVLDTPGHADFVPNMISGAAQADAAVLVVDAVPGAFEAGFHSSGQTREHALLAKGLGVSHLLVAVNKIDTVPADRSEERFKEIVTGMRPFLTAQVGFAPGALQFIPVSGLLGWNLKEPPPRPRPPPREEDAEPENTIAWYHGPTLLQAIDTLALARQRRVDLPLRLSISDVYLRPNQPGLVVSGRVEGGIVRQGEQLIAAPAGHPATVRAIELNERPAGMAQCGDHVEVVLTGIEINRIAAGDVLCGAGAPPIRPVLRFEAQILALAVAPPLMRGTQAVLYVQSRTEAVTITRLIHTLDKQGAPAKKNPRLLPRGTTALVEITARGPICLELAAQYRQLGRFVLRQGGQSVGAGIVSKLLA</sequence>
<dbReference type="PANTHER" id="PTHR23115">
    <property type="entry name" value="TRANSLATION FACTOR"/>
    <property type="match status" value="1"/>
</dbReference>
<protein>
    <submittedName>
        <fullName evidence="6">Eukaryotic peptide chain release factor GTP-binding subunit ERF3A</fullName>
    </submittedName>
</protein>
<dbReference type="InterPro" id="IPR050100">
    <property type="entry name" value="TRAFAC_GTPase_members"/>
</dbReference>
<evidence type="ECO:0000256" key="4">
    <source>
        <dbReference type="SAM" id="MobiDB-lite"/>
    </source>
</evidence>
<dbReference type="Gene3D" id="3.40.50.300">
    <property type="entry name" value="P-loop containing nucleotide triphosphate hydrolases"/>
    <property type="match status" value="1"/>
</dbReference>
<dbReference type="InterPro" id="IPR054696">
    <property type="entry name" value="GTP-eEF1A_C"/>
</dbReference>
<comment type="caution">
    <text evidence="6">The sequence shown here is derived from an EMBL/GenBank/DDBJ whole genome shotgun (WGS) entry which is preliminary data.</text>
</comment>
<organism evidence="6 7">
    <name type="scientific">Paratrimastix pyriformis</name>
    <dbReference type="NCBI Taxonomy" id="342808"/>
    <lineage>
        <taxon>Eukaryota</taxon>
        <taxon>Metamonada</taxon>
        <taxon>Preaxostyla</taxon>
        <taxon>Paratrimastigidae</taxon>
        <taxon>Paratrimastix</taxon>
    </lineage>
</organism>
<proteinExistence type="inferred from homology"/>
<evidence type="ECO:0000256" key="3">
    <source>
        <dbReference type="ARBA" id="ARBA00023134"/>
    </source>
</evidence>
<evidence type="ECO:0000256" key="2">
    <source>
        <dbReference type="ARBA" id="ARBA00022741"/>
    </source>
</evidence>
<accession>A0ABQ8USP8</accession>
<keyword evidence="3" id="KW-0342">GTP-binding</keyword>
<dbReference type="SUPFAM" id="SSF50465">
    <property type="entry name" value="EF-Tu/eEF-1alpha/eIF2-gamma C-terminal domain"/>
    <property type="match status" value="1"/>
</dbReference>
<name>A0ABQ8USP8_9EUKA</name>
<dbReference type="CDD" id="cd01883">
    <property type="entry name" value="EF1_alpha"/>
    <property type="match status" value="1"/>
</dbReference>
<dbReference type="SUPFAM" id="SSF52540">
    <property type="entry name" value="P-loop containing nucleoside triphosphate hydrolases"/>
    <property type="match status" value="1"/>
</dbReference>
<dbReference type="InterPro" id="IPR009001">
    <property type="entry name" value="Transl_elong_EF1A/Init_IF2_C"/>
</dbReference>
<evidence type="ECO:0000313" key="7">
    <source>
        <dbReference type="Proteomes" id="UP001141327"/>
    </source>
</evidence>
<evidence type="ECO:0000256" key="1">
    <source>
        <dbReference type="ARBA" id="ARBA00007249"/>
    </source>
</evidence>
<feature type="compositionally biased region" description="Acidic residues" evidence="4">
    <location>
        <begin position="11"/>
        <end position="37"/>
    </location>
</feature>
<dbReference type="PRINTS" id="PR00315">
    <property type="entry name" value="ELONGATNFCT"/>
</dbReference>
<reference evidence="6" key="1">
    <citation type="journal article" date="2022" name="bioRxiv">
        <title>Genomics of Preaxostyla Flagellates Illuminates Evolutionary Transitions and the Path Towards Mitochondrial Loss.</title>
        <authorList>
            <person name="Novak L.V.F."/>
            <person name="Treitli S.C."/>
            <person name="Pyrih J."/>
            <person name="Halakuc P."/>
            <person name="Pipaliya S.V."/>
            <person name="Vacek V."/>
            <person name="Brzon O."/>
            <person name="Soukal P."/>
            <person name="Eme L."/>
            <person name="Dacks J.B."/>
            <person name="Karnkowska A."/>
            <person name="Elias M."/>
            <person name="Hampl V."/>
        </authorList>
    </citation>
    <scope>NUCLEOTIDE SEQUENCE</scope>
    <source>
        <strain evidence="6">RCP-MX</strain>
    </source>
</reference>
<dbReference type="PROSITE" id="PS51722">
    <property type="entry name" value="G_TR_2"/>
    <property type="match status" value="1"/>
</dbReference>
<dbReference type="Proteomes" id="UP001141327">
    <property type="component" value="Unassembled WGS sequence"/>
</dbReference>
<keyword evidence="2" id="KW-0547">Nucleotide-binding</keyword>
<evidence type="ECO:0000313" key="6">
    <source>
        <dbReference type="EMBL" id="KAJ4462161.1"/>
    </source>
</evidence>
<dbReference type="Pfam" id="PF22594">
    <property type="entry name" value="GTP-eEF1A_C"/>
    <property type="match status" value="1"/>
</dbReference>
<dbReference type="Gene3D" id="2.40.30.10">
    <property type="entry name" value="Translation factors"/>
    <property type="match status" value="2"/>
</dbReference>
<comment type="similarity">
    <text evidence="1">Belongs to the TRAFAC class translation factor GTPase superfamily. Classic translation factor GTPase family. EF-Tu/EF-1A subfamily.</text>
</comment>
<dbReference type="InterPro" id="IPR000795">
    <property type="entry name" value="T_Tr_GTP-bd_dom"/>
</dbReference>
<dbReference type="Pfam" id="PF00009">
    <property type="entry name" value="GTP_EFTU"/>
    <property type="match status" value="1"/>
</dbReference>
<dbReference type="SUPFAM" id="SSF50447">
    <property type="entry name" value="Translation proteins"/>
    <property type="match status" value="1"/>
</dbReference>
<feature type="compositionally biased region" description="Pro residues" evidence="4">
    <location>
        <begin position="193"/>
        <end position="203"/>
    </location>
</feature>